<dbReference type="InterPro" id="IPR011518">
    <property type="entry name" value="Transposase_36"/>
</dbReference>
<gene>
    <name evidence="1" type="ORF">CO015_01835</name>
</gene>
<organism evidence="1 2">
    <name type="scientific">candidate division WWE3 bacterium CG_4_8_14_3_um_filter_42_11</name>
    <dbReference type="NCBI Taxonomy" id="1975076"/>
    <lineage>
        <taxon>Bacteria</taxon>
        <taxon>Katanobacteria</taxon>
    </lineage>
</organism>
<evidence type="ECO:0000313" key="2">
    <source>
        <dbReference type="Proteomes" id="UP000229438"/>
    </source>
</evidence>
<comment type="caution">
    <text evidence="1">The sequence shown here is derived from an EMBL/GenBank/DDBJ whole genome shotgun (WGS) entry which is preliminary data.</text>
</comment>
<dbReference type="AlphaFoldDB" id="A0A2M8G7E8"/>
<proteinExistence type="predicted"/>
<dbReference type="NCBIfam" id="NF033519">
    <property type="entry name" value="transpos_ISAzo13"/>
    <property type="match status" value="1"/>
</dbReference>
<protein>
    <submittedName>
        <fullName evidence="1">ISAzo13 family transposase</fullName>
    </submittedName>
</protein>
<feature type="non-terminal residue" evidence="1">
    <location>
        <position position="272"/>
    </location>
</feature>
<accession>A0A2M8G7E8</accession>
<evidence type="ECO:0000313" key="1">
    <source>
        <dbReference type="EMBL" id="PJC69047.1"/>
    </source>
</evidence>
<dbReference type="EMBL" id="PFQS01000034">
    <property type="protein sequence ID" value="PJC69047.1"/>
    <property type="molecule type" value="Genomic_DNA"/>
</dbReference>
<dbReference type="Proteomes" id="UP000229438">
    <property type="component" value="Unassembled WGS sequence"/>
</dbReference>
<reference evidence="2" key="1">
    <citation type="submission" date="2017-09" db="EMBL/GenBank/DDBJ databases">
        <title>Depth-based differentiation of microbial function through sediment-hosted aquifers and enrichment of novel symbionts in the deep terrestrial subsurface.</title>
        <authorList>
            <person name="Probst A.J."/>
            <person name="Ladd B."/>
            <person name="Jarett J.K."/>
            <person name="Geller-Mcgrath D.E."/>
            <person name="Sieber C.M.K."/>
            <person name="Emerson J.B."/>
            <person name="Anantharaman K."/>
            <person name="Thomas B.C."/>
            <person name="Malmstrom R."/>
            <person name="Stieglmeier M."/>
            <person name="Klingl A."/>
            <person name="Woyke T."/>
            <person name="Ryan C.M."/>
            <person name="Banfield J.F."/>
        </authorList>
    </citation>
    <scope>NUCLEOTIDE SEQUENCE [LARGE SCALE GENOMIC DNA]</scope>
</reference>
<name>A0A2M8G7E8_UNCKA</name>
<sequence length="272" mass="30610">MSDSKSRTNKLLSLLPYLNEKQKRIAAAVEARSLGYGGVSAVSKVTGLSRTTLHRAIEELKDPKTRREIAKERVRVSGGGRKKILAQHPSLLKKLKLLVEPATRGDPMSHLLWTSKSTRHLSEVLSRAGKPVGPQVIARALQEMNYSLHANSKNLEEGSNRPNRDGQFHFLNKCVSRYLDKGNPVISVDTKKKELVGRYHNKGREWRPQGEPEKVLVHDFIDPEVPKAIPYGVYDVGKNAGWVNVGCDHDTATFAMESIRRWWRAMGEEVYP</sequence>
<dbReference type="Pfam" id="PF07592">
    <property type="entry name" value="DDE_Tnp_ISAZ013"/>
    <property type="match status" value="1"/>
</dbReference>